<feature type="domain" description="Cohesin" evidence="2">
    <location>
        <begin position="35"/>
        <end position="147"/>
    </location>
</feature>
<feature type="signal peptide" evidence="1">
    <location>
        <begin position="1"/>
        <end position="27"/>
    </location>
</feature>
<organism evidence="3 4">
    <name type="scientific">Aquincola tertiaricarbonis</name>
    <dbReference type="NCBI Taxonomy" id="391953"/>
    <lineage>
        <taxon>Bacteria</taxon>
        <taxon>Pseudomonadati</taxon>
        <taxon>Pseudomonadota</taxon>
        <taxon>Betaproteobacteria</taxon>
        <taxon>Burkholderiales</taxon>
        <taxon>Sphaerotilaceae</taxon>
        <taxon>Aquincola</taxon>
    </lineage>
</organism>
<feature type="chain" id="PRO_5046210795" evidence="1">
    <location>
        <begin position="28"/>
        <end position="197"/>
    </location>
</feature>
<evidence type="ECO:0000259" key="2">
    <source>
        <dbReference type="Pfam" id="PF00963"/>
    </source>
</evidence>
<reference evidence="3" key="1">
    <citation type="submission" date="2022-05" db="EMBL/GenBank/DDBJ databases">
        <title>An RpoN-dependent PEP-CTERM gene is involved in floc formation of an Aquincola tertiaricarbonis strain.</title>
        <authorList>
            <person name="Qiu D."/>
            <person name="Xia M."/>
        </authorList>
    </citation>
    <scope>NUCLEOTIDE SEQUENCE</scope>
    <source>
        <strain evidence="3">RN12</strain>
    </source>
</reference>
<evidence type="ECO:0000313" key="4">
    <source>
        <dbReference type="Proteomes" id="UP001056201"/>
    </source>
</evidence>
<dbReference type="Gene3D" id="2.60.40.680">
    <property type="match status" value="1"/>
</dbReference>
<dbReference type="InterPro" id="IPR008965">
    <property type="entry name" value="CBM2/CBM3_carb-bd_dom_sf"/>
</dbReference>
<dbReference type="InterPro" id="IPR002102">
    <property type="entry name" value="Cohesin_dom"/>
</dbReference>
<gene>
    <name evidence="3" type="ORF">MW290_11800</name>
</gene>
<protein>
    <submittedName>
        <fullName evidence="3">Cohesin domain-containing protein</fullName>
    </submittedName>
</protein>
<sequence>MKKSAPIAARAAGACALALSLLSTAHAVPVLEMSAASTATGFELTVQARDVVDLFAYGFSLSFDPALLKLTAGTEGALLRQGGDTFFRAGVFDNDAGSVTYTLGTLIGQVPGVTGSGQLATFSFDVKQAGLANFKFTDVALVDGSGADISVETRNLVTAVPEPASIAMFAVGLLALPPAASPRALKPLPRHMTPRTS</sequence>
<keyword evidence="1" id="KW-0732">Signal</keyword>
<evidence type="ECO:0000256" key="1">
    <source>
        <dbReference type="SAM" id="SignalP"/>
    </source>
</evidence>
<dbReference type="Pfam" id="PF00963">
    <property type="entry name" value="Cohesin"/>
    <property type="match status" value="1"/>
</dbReference>
<dbReference type="CDD" id="cd08547">
    <property type="entry name" value="Type_II_cohesin"/>
    <property type="match status" value="1"/>
</dbReference>
<dbReference type="Proteomes" id="UP001056201">
    <property type="component" value="Chromosome 1"/>
</dbReference>
<keyword evidence="4" id="KW-1185">Reference proteome</keyword>
<dbReference type="SUPFAM" id="SSF49384">
    <property type="entry name" value="Carbohydrate-binding domain"/>
    <property type="match status" value="1"/>
</dbReference>
<accession>A0ABY4S136</accession>
<name>A0ABY4S136_AQUTE</name>
<dbReference type="RefSeq" id="WP_250194845.1">
    <property type="nucleotide sequence ID" value="NZ_CP097635.1"/>
</dbReference>
<evidence type="ECO:0000313" key="3">
    <source>
        <dbReference type="EMBL" id="URI06583.1"/>
    </source>
</evidence>
<dbReference type="EMBL" id="CP097635">
    <property type="protein sequence ID" value="URI06583.1"/>
    <property type="molecule type" value="Genomic_DNA"/>
</dbReference>
<proteinExistence type="predicted"/>